<organism evidence="3 4">
    <name type="scientific">Pallidibacillus thermolactis</name>
    <dbReference type="NCBI Taxonomy" id="251051"/>
    <lineage>
        <taxon>Bacteria</taxon>
        <taxon>Bacillati</taxon>
        <taxon>Bacillota</taxon>
        <taxon>Bacilli</taxon>
        <taxon>Bacillales</taxon>
        <taxon>Bacillaceae</taxon>
        <taxon>Pallidibacillus</taxon>
    </lineage>
</organism>
<evidence type="ECO:0000313" key="4">
    <source>
        <dbReference type="Proteomes" id="UP001208656"/>
    </source>
</evidence>
<protein>
    <submittedName>
        <fullName evidence="3">DNA-processing protein DprA</fullName>
    </submittedName>
</protein>
<comment type="similarity">
    <text evidence="1">Belongs to the DprA/Smf family.</text>
</comment>
<reference evidence="3 4" key="1">
    <citation type="submission" date="2022-10" db="EMBL/GenBank/DDBJ databases">
        <title>Description of Fervidibacillus gen. nov. in the family Fervidibacillaceae fam. nov. with two species, Fervidibacillus albus sp. nov., and Fervidibacillus halotolerans sp. nov., isolated from tidal flat sediments.</title>
        <authorList>
            <person name="Kwon K.K."/>
            <person name="Yang S.-H."/>
        </authorList>
    </citation>
    <scope>NUCLEOTIDE SEQUENCE [LARGE SCALE GENOMIC DNA]</scope>
    <source>
        <strain evidence="3 4">DSM 23332</strain>
    </source>
</reference>
<keyword evidence="4" id="KW-1185">Reference proteome</keyword>
<comment type="caution">
    <text evidence="3">The sequence shown here is derived from an EMBL/GenBank/DDBJ whole genome shotgun (WGS) entry which is preliminary data.</text>
</comment>
<evidence type="ECO:0000256" key="1">
    <source>
        <dbReference type="ARBA" id="ARBA00006525"/>
    </source>
</evidence>
<proteinExistence type="inferred from homology"/>
<feature type="domain" description="Smf/DprA SLOG" evidence="2">
    <location>
        <begin position="81"/>
        <end position="290"/>
    </location>
</feature>
<dbReference type="Gene3D" id="3.40.50.450">
    <property type="match status" value="1"/>
</dbReference>
<dbReference type="NCBIfam" id="TIGR00732">
    <property type="entry name" value="dprA"/>
    <property type="match status" value="1"/>
</dbReference>
<dbReference type="InterPro" id="IPR003488">
    <property type="entry name" value="DprA"/>
</dbReference>
<gene>
    <name evidence="3" type="primary">dprA</name>
    <name evidence="3" type="ORF">OEV82_01375</name>
</gene>
<evidence type="ECO:0000259" key="2">
    <source>
        <dbReference type="Pfam" id="PF02481"/>
    </source>
</evidence>
<dbReference type="EMBL" id="JAOUSE010000002">
    <property type="protein sequence ID" value="MCU9593105.1"/>
    <property type="molecule type" value="Genomic_DNA"/>
</dbReference>
<evidence type="ECO:0000313" key="3">
    <source>
        <dbReference type="EMBL" id="MCU9593105.1"/>
    </source>
</evidence>
<accession>A0ABT2WC81</accession>
<name>A0ABT2WC81_9BACI</name>
<dbReference type="InterPro" id="IPR057666">
    <property type="entry name" value="DrpA_SLOG"/>
</dbReference>
<dbReference type="Pfam" id="PF02481">
    <property type="entry name" value="DNA_processg_A"/>
    <property type="match status" value="1"/>
</dbReference>
<dbReference type="RefSeq" id="WP_263060765.1">
    <property type="nucleotide sequence ID" value="NZ_JAOUSE010000002.1"/>
</dbReference>
<dbReference type="SUPFAM" id="SSF102405">
    <property type="entry name" value="MCP/YpsA-like"/>
    <property type="match status" value="1"/>
</dbReference>
<dbReference type="PANTHER" id="PTHR43022:SF1">
    <property type="entry name" value="PROTEIN SMF"/>
    <property type="match status" value="1"/>
</dbReference>
<sequence>MKNEQFKNRLVHLYECRGIGLKTLSKMVKFDPSLNEIYFMTKQELQYYFQISSNFIDVMYFDLHHREPYEVYKNYQQMNIQIITIFDHEYPKLLKHIYNPPLVLYCKGNIQLLQNQSLAVVGTRNPSTYGIQATKKFVSELVEANYSIVSGLARGIDYIAHKTCMEQNGQTIAILGSGFSQIYPREHKNIAKKMAESHLLLSEYPPNTKPQKRYFPERNRIISGVSIGTLVIEAREKSGSLITADLALNEGREVFAVPGSIFSEPSKGTNNLIQQGAKLIQSVSDILSELPKNTTQMV</sequence>
<dbReference type="PANTHER" id="PTHR43022">
    <property type="entry name" value="PROTEIN SMF"/>
    <property type="match status" value="1"/>
</dbReference>
<dbReference type="Proteomes" id="UP001208656">
    <property type="component" value="Unassembled WGS sequence"/>
</dbReference>